<dbReference type="AlphaFoldDB" id="A0AAV7YB21"/>
<name>A0AAV7YB21_9EUKA</name>
<evidence type="ECO:0000313" key="2">
    <source>
        <dbReference type="Proteomes" id="UP001146793"/>
    </source>
</evidence>
<gene>
    <name evidence="1" type="ORF">M0812_28243</name>
</gene>
<evidence type="ECO:0000313" key="1">
    <source>
        <dbReference type="EMBL" id="KAJ3425797.1"/>
    </source>
</evidence>
<accession>A0AAV7YB21</accession>
<sequence>MNTSQLLEISYALLSLKRVPPKSQYFSETNQQRRFATNMRPNFKMNLLIRNTLKDVETNEYRQFNTVRQTPIKAIASEPNVGTNRNMQSITHKQDTIKEEKKHKLSKFLQKRPKPSWYQRLEKFHEYDSTLIQGWKKEKKSNKSLKKFPKKIIIKKDLFHLSAELTNDPNDPSSYNRIYKSSQRGVEMYLKHNGYQRIQKYSRTSLSFEKKN</sequence>
<protein>
    <submittedName>
        <fullName evidence="1">Uncharacterized protein</fullName>
    </submittedName>
</protein>
<proteinExistence type="predicted"/>
<comment type="caution">
    <text evidence="1">The sequence shown here is derived from an EMBL/GenBank/DDBJ whole genome shotgun (WGS) entry which is preliminary data.</text>
</comment>
<reference evidence="1" key="1">
    <citation type="submission" date="2022-08" db="EMBL/GenBank/DDBJ databases">
        <title>Novel sulphate-reducing endosymbionts in the free-living metamonad Anaeramoeba.</title>
        <authorList>
            <person name="Jerlstrom-Hultqvist J."/>
            <person name="Cepicka I."/>
            <person name="Gallot-Lavallee L."/>
            <person name="Salas-Leiva D."/>
            <person name="Curtis B.A."/>
            <person name="Zahonova K."/>
            <person name="Pipaliya S."/>
            <person name="Dacks J."/>
            <person name="Roger A.J."/>
        </authorList>
    </citation>
    <scope>NUCLEOTIDE SEQUENCE</scope>
    <source>
        <strain evidence="1">Busselton2</strain>
    </source>
</reference>
<organism evidence="1 2">
    <name type="scientific">Anaeramoeba flamelloides</name>
    <dbReference type="NCBI Taxonomy" id="1746091"/>
    <lineage>
        <taxon>Eukaryota</taxon>
        <taxon>Metamonada</taxon>
        <taxon>Anaeramoebidae</taxon>
        <taxon>Anaeramoeba</taxon>
    </lineage>
</organism>
<dbReference type="Proteomes" id="UP001146793">
    <property type="component" value="Unassembled WGS sequence"/>
</dbReference>
<dbReference type="EMBL" id="JANTQA010000070">
    <property type="protein sequence ID" value="KAJ3425797.1"/>
    <property type="molecule type" value="Genomic_DNA"/>
</dbReference>